<dbReference type="EMBL" id="LHZT01000120">
    <property type="protein sequence ID" value="KXV57532.1"/>
    <property type="molecule type" value="Genomic_DNA"/>
</dbReference>
<dbReference type="Proteomes" id="UP000075411">
    <property type="component" value="Unassembled WGS sequence"/>
</dbReference>
<proteinExistence type="predicted"/>
<gene>
    <name evidence="1" type="ORF">AD947_08515</name>
</gene>
<evidence type="ECO:0000313" key="2">
    <source>
        <dbReference type="Proteomes" id="UP000075411"/>
    </source>
</evidence>
<name>A0A149TWM4_9PROT</name>
<accession>A0A149TWM4</accession>
<comment type="caution">
    <text evidence="1">The sequence shown here is derived from an EMBL/GenBank/DDBJ whole genome shotgun (WGS) entry which is preliminary data.</text>
</comment>
<sequence length="158" mass="16840">MDEPRPGRHMKGSHLFGEPAMKRLFALSFACVAALGTSAALPSTGHAADAPPPLADAHTQYPTSLFEGQWAIMAMSPVTVAANKALGPAARLLVTLPDSLKKIVGQDRFSLARQSGTSWKGTTADATLTFSLISENSAQIHITGKDNHKMDLPLYRDD</sequence>
<dbReference type="PATRIC" id="fig|104102.12.peg.432"/>
<dbReference type="AlphaFoldDB" id="A0A149TWM4"/>
<organism evidence="1 2">
    <name type="scientific">Acetobacter tropicalis</name>
    <dbReference type="NCBI Taxonomy" id="104102"/>
    <lineage>
        <taxon>Bacteria</taxon>
        <taxon>Pseudomonadati</taxon>
        <taxon>Pseudomonadota</taxon>
        <taxon>Alphaproteobacteria</taxon>
        <taxon>Acetobacterales</taxon>
        <taxon>Acetobacteraceae</taxon>
        <taxon>Acetobacter</taxon>
    </lineage>
</organism>
<protein>
    <submittedName>
        <fullName evidence="1">Uncharacterized protein</fullName>
    </submittedName>
</protein>
<evidence type="ECO:0000313" key="1">
    <source>
        <dbReference type="EMBL" id="KXV57532.1"/>
    </source>
</evidence>
<reference evidence="1 2" key="1">
    <citation type="submission" date="2015-06" db="EMBL/GenBank/DDBJ databases">
        <title>Improved classification and identification of acetic acid bacteria using matrix-assisted laser desorption/ionization time-of-flight mass spectrometry; Gluconobacter nephelii and Gluconobacter uchimurae are later heterotypic synonyms of Gluconobacter japonicus and Gluconobacter oxydans, respectively.</title>
        <authorList>
            <person name="Li L."/>
            <person name="Cleenwerck I."/>
            <person name="De Vuyst L."/>
            <person name="Vandamme P."/>
        </authorList>
    </citation>
    <scope>NUCLEOTIDE SEQUENCE [LARGE SCALE GENOMIC DNA]</scope>
    <source>
        <strain evidence="1 2">LMG 1663</strain>
    </source>
</reference>